<feature type="signal peptide" evidence="1">
    <location>
        <begin position="1"/>
        <end position="23"/>
    </location>
</feature>
<dbReference type="RefSeq" id="WP_112658730.1">
    <property type="nucleotide sequence ID" value="NZ_CP043451.1"/>
</dbReference>
<keyword evidence="1" id="KW-0732">Signal</keyword>
<dbReference type="AlphaFoldDB" id="A0AAE6JJX6"/>
<dbReference type="EMBL" id="CP043451">
    <property type="protein sequence ID" value="QEM07109.1"/>
    <property type="molecule type" value="Genomic_DNA"/>
</dbReference>
<reference evidence="2 4" key="1">
    <citation type="submission" date="2019-08" db="EMBL/GenBank/DDBJ databases">
        <title>Comparative genome analysis confer to the adaptation heavy metal polluted environment.</title>
        <authorList>
            <person name="Li Y."/>
        </authorList>
    </citation>
    <scope>NUCLEOTIDE SEQUENCE [LARGE SCALE GENOMIC DNA]</scope>
    <source>
        <strain evidence="2 4">P2</strain>
    </source>
</reference>
<evidence type="ECO:0000313" key="5">
    <source>
        <dbReference type="Proteomes" id="UP000663940"/>
    </source>
</evidence>
<feature type="chain" id="PRO_5042093381" evidence="1">
    <location>
        <begin position="24"/>
        <end position="196"/>
    </location>
</feature>
<proteinExistence type="predicted"/>
<evidence type="ECO:0000313" key="4">
    <source>
        <dbReference type="Proteomes" id="UP000250557"/>
    </source>
</evidence>
<evidence type="ECO:0000256" key="1">
    <source>
        <dbReference type="SAM" id="SignalP"/>
    </source>
</evidence>
<evidence type="ECO:0000313" key="2">
    <source>
        <dbReference type="EMBL" id="QEM07109.1"/>
    </source>
</evidence>
<gene>
    <name evidence="2" type="ORF">DIU31_027715</name>
    <name evidence="3" type="ORF">J3L21_33305</name>
</gene>
<dbReference type="Proteomes" id="UP000663940">
    <property type="component" value="Chromosome"/>
</dbReference>
<name>A0AAE6JJX6_9SPHI</name>
<sequence>MKKLKCFLILAGGFLAISQSSFAQKDSSGIYRTAADFQQKKLSYAINYKTEKHKINDDFLFSASKIKVVHEGKAYFMDKNSTYGYKSTAGEVFRFVDNKEYKMLNPEGQSLLLYAFSKISTASKGNVRHYSVYFFSTNASSVPQPLTKSNLKAAFPDNHKFHDTLDENFKTDDELAAYDGFHKMYKVIRVFESSLK</sequence>
<keyword evidence="5" id="KW-1185">Reference proteome</keyword>
<protein>
    <submittedName>
        <fullName evidence="2">Uncharacterized protein</fullName>
    </submittedName>
</protein>
<organism evidence="2 4">
    <name type="scientific">Mucilaginibacter rubeus</name>
    <dbReference type="NCBI Taxonomy" id="2027860"/>
    <lineage>
        <taxon>Bacteria</taxon>
        <taxon>Pseudomonadati</taxon>
        <taxon>Bacteroidota</taxon>
        <taxon>Sphingobacteriia</taxon>
        <taxon>Sphingobacteriales</taxon>
        <taxon>Sphingobacteriaceae</taxon>
        <taxon>Mucilaginibacter</taxon>
    </lineage>
</organism>
<dbReference type="EMBL" id="CP071880">
    <property type="protein sequence ID" value="QTE50347.1"/>
    <property type="molecule type" value="Genomic_DNA"/>
</dbReference>
<accession>A0AAE6JJX6</accession>
<reference evidence="3 5" key="2">
    <citation type="submission" date="2021-03" db="EMBL/GenBank/DDBJ databases">
        <title>Mucilaginibacter strains isolated from gold and copper mining confer multi heavy-metal resistance.</title>
        <authorList>
            <person name="Li Y."/>
        </authorList>
    </citation>
    <scope>NUCLEOTIDE SEQUENCE [LARGE SCALE GENOMIC DNA]</scope>
    <source>
        <strain evidence="3 5">P2-4</strain>
    </source>
</reference>
<dbReference type="Proteomes" id="UP000250557">
    <property type="component" value="Chromosome"/>
</dbReference>
<evidence type="ECO:0000313" key="3">
    <source>
        <dbReference type="EMBL" id="QTE50347.1"/>
    </source>
</evidence>